<evidence type="ECO:0000259" key="8">
    <source>
        <dbReference type="Pfam" id="PF10425"/>
    </source>
</evidence>
<dbReference type="InterPro" id="IPR019931">
    <property type="entry name" value="LPXTG_anchor"/>
</dbReference>
<feature type="region of interest" description="Disordered" evidence="6">
    <location>
        <begin position="132"/>
        <end position="172"/>
    </location>
</feature>
<feature type="compositionally biased region" description="Acidic residues" evidence="6">
    <location>
        <begin position="140"/>
        <end position="154"/>
    </location>
</feature>
<evidence type="ECO:0000256" key="1">
    <source>
        <dbReference type="ARBA" id="ARBA00004168"/>
    </source>
</evidence>
<reference evidence="9 10" key="1">
    <citation type="journal article" date="2005" name="J. Bacteriol.">
        <title>Whole-genome sequencing of Staphylococcus haemolyticus uncovers the extreme plasticity of its genome and the evolution of human-colonizing staphylococcal species.</title>
        <authorList>
            <person name="Takeuchi F."/>
            <person name="Watanabe S."/>
            <person name="Baba T."/>
            <person name="Yuzawa H."/>
            <person name="Ito T."/>
            <person name="Morimoto Y."/>
            <person name="Kuroda M."/>
            <person name="Cui L."/>
            <person name="Takahashi M."/>
            <person name="Ankai A."/>
            <person name="Baba S."/>
            <person name="Fukui S."/>
            <person name="Lee J.C."/>
            <person name="Hiramatsu K."/>
        </authorList>
    </citation>
    <scope>NUCLEOTIDE SEQUENCE [LARGE SCALE GENOMIC DNA]</scope>
    <source>
        <strain evidence="9 10">JCSC1435</strain>
    </source>
</reference>
<dbReference type="Pfam" id="PF10425">
    <property type="entry name" value="SdrG_C_C"/>
    <property type="match status" value="1"/>
</dbReference>
<dbReference type="EMBL" id="AP006716">
    <property type="protein sequence ID" value="BAE05738.1"/>
    <property type="molecule type" value="Genomic_DNA"/>
</dbReference>
<dbReference type="InterPro" id="IPR008966">
    <property type="entry name" value="Adhesion_dom_sf"/>
</dbReference>
<keyword evidence="3" id="KW-0964">Secreted</keyword>
<dbReference type="HOGENOM" id="CLU_1371489_0_0_9"/>
<evidence type="ECO:0000256" key="4">
    <source>
        <dbReference type="ARBA" id="ARBA00022729"/>
    </source>
</evidence>
<dbReference type="GO" id="GO:0007155">
    <property type="term" value="P:cell adhesion"/>
    <property type="evidence" value="ECO:0007669"/>
    <property type="project" value="InterPro"/>
</dbReference>
<name>Q4L3N9_STAHJ</name>
<dbReference type="Pfam" id="PF00746">
    <property type="entry name" value="Gram_pos_anchor"/>
    <property type="match status" value="1"/>
</dbReference>
<dbReference type="NCBIfam" id="TIGR01167">
    <property type="entry name" value="LPXTG_anchor"/>
    <property type="match status" value="1"/>
</dbReference>
<keyword evidence="4" id="KW-0732">Signal</keyword>
<evidence type="ECO:0000256" key="2">
    <source>
        <dbReference type="ARBA" id="ARBA00022512"/>
    </source>
</evidence>
<feature type="domain" description="Fibrinogen-binding" evidence="8">
    <location>
        <begin position="1"/>
        <end position="118"/>
    </location>
</feature>
<feature type="domain" description="Gram-positive cocci surface proteins LPxTG" evidence="7">
    <location>
        <begin position="157"/>
        <end position="196"/>
    </location>
</feature>
<proteinExistence type="predicted"/>
<evidence type="ECO:0000313" key="10">
    <source>
        <dbReference type="Proteomes" id="UP000000543"/>
    </source>
</evidence>
<keyword evidence="5" id="KW-0572">Peptidoglycan-anchor</keyword>
<protein>
    <submittedName>
        <fullName evidence="9">Fibrinogen-binding protein SdrG</fullName>
    </submittedName>
</protein>
<evidence type="ECO:0000259" key="7">
    <source>
        <dbReference type="Pfam" id="PF00746"/>
    </source>
</evidence>
<evidence type="ECO:0000256" key="3">
    <source>
        <dbReference type="ARBA" id="ARBA00022525"/>
    </source>
</evidence>
<keyword evidence="2" id="KW-0134">Cell wall</keyword>
<dbReference type="Gene3D" id="2.60.40.1290">
    <property type="match status" value="1"/>
</dbReference>
<sequence>MYVNPLRYTANNTEVTINGTGPNGSTIIDDSTEIKIYKVADDQYLPDSNRIYDYSQYENVTNDYPISVNGDNTAPINFGDINTHYIIKVVSKYQLDSEGNVNIQQWASMVTTNKYYGTDDTAKYGNNITLATSNGNGNGDDTDSDADADADADADSEKENNELPGTGSDEKNGVILGSLFAAIGTLLLGKNRRKINDKK</sequence>
<dbReference type="Proteomes" id="UP000000543">
    <property type="component" value="Chromosome"/>
</dbReference>
<comment type="subcellular location">
    <subcellularLocation>
        <location evidence="1">Secreted</location>
        <location evidence="1">Cell wall</location>
        <topology evidence="1">Peptidoglycan-anchor</topology>
    </subcellularLocation>
</comment>
<gene>
    <name evidence="9" type="ordered locus">SH2429</name>
</gene>
<organism evidence="9 10">
    <name type="scientific">Staphylococcus haemolyticus (strain JCSC1435)</name>
    <dbReference type="NCBI Taxonomy" id="279808"/>
    <lineage>
        <taxon>Bacteria</taxon>
        <taxon>Bacillati</taxon>
        <taxon>Bacillota</taxon>
        <taxon>Bacilli</taxon>
        <taxon>Bacillales</taxon>
        <taxon>Staphylococcaceae</taxon>
        <taxon>Staphylococcus</taxon>
    </lineage>
</organism>
<accession>Q4L3N9</accession>
<evidence type="ECO:0000313" key="9">
    <source>
        <dbReference type="EMBL" id="BAE05738.1"/>
    </source>
</evidence>
<dbReference type="InterPro" id="IPR011266">
    <property type="entry name" value="Adhesin_Fg-bd_dom_2"/>
</dbReference>
<dbReference type="KEGG" id="sha:SH2429"/>
<dbReference type="AlphaFoldDB" id="Q4L3N9"/>
<evidence type="ECO:0000256" key="5">
    <source>
        <dbReference type="ARBA" id="ARBA00023088"/>
    </source>
</evidence>
<dbReference type="eggNOG" id="COG4932">
    <property type="taxonomic scope" value="Bacteria"/>
</dbReference>
<dbReference type="SUPFAM" id="SSF49401">
    <property type="entry name" value="Bacterial adhesins"/>
    <property type="match status" value="1"/>
</dbReference>
<evidence type="ECO:0000256" key="6">
    <source>
        <dbReference type="SAM" id="MobiDB-lite"/>
    </source>
</evidence>